<feature type="domain" description="O-antigen ligase-related" evidence="6">
    <location>
        <begin position="411"/>
        <end position="488"/>
    </location>
</feature>
<evidence type="ECO:0000313" key="8">
    <source>
        <dbReference type="Proteomes" id="UP000199006"/>
    </source>
</evidence>
<evidence type="ECO:0000313" key="7">
    <source>
        <dbReference type="EMBL" id="SFL08287.1"/>
    </source>
</evidence>
<keyword evidence="3 5" id="KW-1133">Transmembrane helix</keyword>
<reference evidence="7 8" key="1">
    <citation type="submission" date="2016-10" db="EMBL/GenBank/DDBJ databases">
        <authorList>
            <person name="de Groot N.N."/>
        </authorList>
    </citation>
    <scope>NUCLEOTIDE SEQUENCE [LARGE SCALE GENOMIC DNA]</scope>
    <source>
        <strain evidence="7 8">ATCC 51327</strain>
    </source>
</reference>
<protein>
    <submittedName>
        <fullName evidence="7">O-Antigen ligase</fullName>
    </submittedName>
</protein>
<feature type="transmembrane region" description="Helical" evidence="5">
    <location>
        <begin position="93"/>
        <end position="111"/>
    </location>
</feature>
<feature type="transmembrane region" description="Helical" evidence="5">
    <location>
        <begin position="252"/>
        <end position="271"/>
    </location>
</feature>
<evidence type="ECO:0000256" key="2">
    <source>
        <dbReference type="ARBA" id="ARBA00022692"/>
    </source>
</evidence>
<dbReference type="InterPro" id="IPR051533">
    <property type="entry name" value="WaaL-like"/>
</dbReference>
<keyword evidence="7" id="KW-0436">Ligase</keyword>
<feature type="transmembrane region" description="Helical" evidence="5">
    <location>
        <begin position="182"/>
        <end position="200"/>
    </location>
</feature>
<feature type="transmembrane region" description="Helical" evidence="5">
    <location>
        <begin position="229"/>
        <end position="245"/>
    </location>
</feature>
<keyword evidence="4 5" id="KW-0472">Membrane</keyword>
<keyword evidence="2 5" id="KW-0812">Transmembrane</keyword>
<dbReference type="InterPro" id="IPR007016">
    <property type="entry name" value="O-antigen_ligase-rel_domated"/>
</dbReference>
<proteinExistence type="predicted"/>
<dbReference type="GO" id="GO:0016874">
    <property type="term" value="F:ligase activity"/>
    <property type="evidence" value="ECO:0007669"/>
    <property type="project" value="UniProtKB-KW"/>
</dbReference>
<name>A0A1I4EUS7_9FIRM</name>
<feature type="transmembrane region" description="Helical" evidence="5">
    <location>
        <begin position="472"/>
        <end position="495"/>
    </location>
</feature>
<dbReference type="Proteomes" id="UP000199006">
    <property type="component" value="Unassembled WGS sequence"/>
</dbReference>
<dbReference type="PANTHER" id="PTHR37422">
    <property type="entry name" value="TEICHURONIC ACID BIOSYNTHESIS PROTEIN TUAE"/>
    <property type="match status" value="1"/>
</dbReference>
<feature type="transmembrane region" description="Helical" evidence="5">
    <location>
        <begin position="515"/>
        <end position="532"/>
    </location>
</feature>
<keyword evidence="8" id="KW-1185">Reference proteome</keyword>
<dbReference type="RefSeq" id="WP_089858020.1">
    <property type="nucleotide sequence ID" value="NZ_FOTI01000001.1"/>
</dbReference>
<dbReference type="EMBL" id="FOTI01000001">
    <property type="protein sequence ID" value="SFL08287.1"/>
    <property type="molecule type" value="Genomic_DNA"/>
</dbReference>
<evidence type="ECO:0000259" key="6">
    <source>
        <dbReference type="Pfam" id="PF04932"/>
    </source>
</evidence>
<feature type="transmembrane region" description="Helical" evidence="5">
    <location>
        <begin position="538"/>
        <end position="555"/>
    </location>
</feature>
<dbReference type="AlphaFoldDB" id="A0A1I4EUS7"/>
<dbReference type="STRING" id="29563.SAMN02983006_00112"/>
<feature type="transmembrane region" description="Helical" evidence="5">
    <location>
        <begin position="207"/>
        <end position="223"/>
    </location>
</feature>
<evidence type="ECO:0000256" key="3">
    <source>
        <dbReference type="ARBA" id="ARBA00022989"/>
    </source>
</evidence>
<dbReference type="Pfam" id="PF04932">
    <property type="entry name" value="Wzy_C"/>
    <property type="match status" value="1"/>
</dbReference>
<feature type="transmembrane region" description="Helical" evidence="5">
    <location>
        <begin position="27"/>
        <end position="47"/>
    </location>
</feature>
<evidence type="ECO:0000256" key="5">
    <source>
        <dbReference type="SAM" id="Phobius"/>
    </source>
</evidence>
<accession>A0A1I4EUS7</accession>
<gene>
    <name evidence="7" type="ORF">SAMN02983006_00112</name>
</gene>
<feature type="transmembrane region" description="Helical" evidence="5">
    <location>
        <begin position="118"/>
        <end position="139"/>
    </location>
</feature>
<dbReference type="PANTHER" id="PTHR37422:SF13">
    <property type="entry name" value="LIPOPOLYSACCHARIDE BIOSYNTHESIS PROTEIN PA4999-RELATED"/>
    <property type="match status" value="1"/>
</dbReference>
<comment type="subcellular location">
    <subcellularLocation>
        <location evidence="1">Membrane</location>
        <topology evidence="1">Multi-pass membrane protein</topology>
    </subcellularLocation>
</comment>
<organism evidence="7 8">
    <name type="scientific">Halanaerobium salsuginis</name>
    <dbReference type="NCBI Taxonomy" id="29563"/>
    <lineage>
        <taxon>Bacteria</taxon>
        <taxon>Bacillati</taxon>
        <taxon>Bacillota</taxon>
        <taxon>Clostridia</taxon>
        <taxon>Halanaerobiales</taxon>
        <taxon>Halanaerobiaceae</taxon>
        <taxon>Halanaerobium</taxon>
    </lineage>
</organism>
<evidence type="ECO:0000256" key="1">
    <source>
        <dbReference type="ARBA" id="ARBA00004141"/>
    </source>
</evidence>
<dbReference type="GO" id="GO:0016020">
    <property type="term" value="C:membrane"/>
    <property type="evidence" value="ECO:0007669"/>
    <property type="project" value="UniProtKB-SubCell"/>
</dbReference>
<dbReference type="OrthoDB" id="1762823at2"/>
<sequence>MHLKLIIFDSSAAKLWGSFIYLDFYSYYKMIFLLTISALILVIFLLYLRTEDLLITKYYFPMIIYAIFILLAAVFTEYSEIVIKGFPDRFENSYVLLAYLVLTVVSLNLVAEKESVFFLLKGLLVASALLSIQGIFQFYNLDLLTTSFGKHLVTPSGLEFFTNQLSFIGKKVIYSTLYNPNYVGSYAVMVLALALTFFMLAKRKRELWVWGFLTLLYYSFLVGSRSRAGFLSFLAVMVLLIIILGRQLKKNYCRLIVILFLFCLIFAIMGARSVDSIFSDILFPLSESELAKEALILPPITQVDFNSKKHILTLFTTEAKFKFILQDSQFKLLQPDSALTIVKRNSSGVEYDFLQFNLSKHQFLANYKSTLKWNYGSKKAVFVYQDSKLYLKGIQGHLFPLTKVEHWGFSGYERLGSSRLYIWSRTIPLLKKTFFIGHGADSFAMYFPQQDVVGKLKYFNDPAILVDKPHNLYLQIAINTGVLSLLALLVLWLSYLAQSINLYFKASFNCWEQKTGLAVMLAIAAYLMAGFFNDSVVSAAPIFWILLGIGIRINLKQLD</sequence>
<evidence type="ECO:0000256" key="4">
    <source>
        <dbReference type="ARBA" id="ARBA00023136"/>
    </source>
</evidence>
<feature type="transmembrane region" description="Helical" evidence="5">
    <location>
        <begin position="59"/>
        <end position="78"/>
    </location>
</feature>